<evidence type="ECO:0000256" key="4">
    <source>
        <dbReference type="ARBA" id="ARBA00022989"/>
    </source>
</evidence>
<keyword evidence="2" id="KW-0812">Transmembrane</keyword>
<dbReference type="RefSeq" id="WP_245609749.1">
    <property type="nucleotide sequence ID" value="NZ_CP012154.1"/>
</dbReference>
<dbReference type="PROSITE" id="PS51371">
    <property type="entry name" value="CBS"/>
    <property type="match status" value="1"/>
</dbReference>
<dbReference type="AlphaFoldDB" id="A0A0K0XWR2"/>
<evidence type="ECO:0000313" key="7">
    <source>
        <dbReference type="EMBL" id="AKS42056.1"/>
    </source>
</evidence>
<dbReference type="InterPro" id="IPR044751">
    <property type="entry name" value="Ion_transp-like_CBS"/>
</dbReference>
<gene>
    <name evidence="7" type="ORF">WM2015_1686</name>
</gene>
<keyword evidence="4" id="KW-1133">Transmembrane helix</keyword>
<dbReference type="Proteomes" id="UP000066624">
    <property type="component" value="Chromosome"/>
</dbReference>
<evidence type="ECO:0000256" key="6">
    <source>
        <dbReference type="ARBA" id="ARBA00023136"/>
    </source>
</evidence>
<keyword evidence="8" id="KW-1185">Reference proteome</keyword>
<dbReference type="CDD" id="cd04590">
    <property type="entry name" value="CBS_pair_CorC_HlyC_assoc"/>
    <property type="match status" value="1"/>
</dbReference>
<dbReference type="Pfam" id="PF01595">
    <property type="entry name" value="CNNM"/>
    <property type="match status" value="1"/>
</dbReference>
<dbReference type="PANTHER" id="PTHR22777:SF4">
    <property type="entry name" value="UPF0053 PROTEIN SLL1254"/>
    <property type="match status" value="1"/>
</dbReference>
<comment type="subcellular location">
    <subcellularLocation>
        <location evidence="1">Membrane</location>
        <topology evidence="1">Multi-pass membrane protein</topology>
    </subcellularLocation>
</comment>
<dbReference type="EMBL" id="CP012154">
    <property type="protein sequence ID" value="AKS42056.1"/>
    <property type="molecule type" value="Genomic_DNA"/>
</dbReference>
<evidence type="ECO:0000256" key="3">
    <source>
        <dbReference type="ARBA" id="ARBA00022737"/>
    </source>
</evidence>
<dbReference type="STRING" id="1579979.WM2015_1686"/>
<dbReference type="PATRIC" id="fig|1579979.3.peg.1730"/>
<dbReference type="PROSITE" id="PS51846">
    <property type="entry name" value="CNNM"/>
    <property type="match status" value="1"/>
</dbReference>
<dbReference type="GO" id="GO:0005886">
    <property type="term" value="C:plasma membrane"/>
    <property type="evidence" value="ECO:0007669"/>
    <property type="project" value="TreeGrafter"/>
</dbReference>
<keyword evidence="5" id="KW-0129">CBS domain</keyword>
<dbReference type="InterPro" id="IPR000644">
    <property type="entry name" value="CBS_dom"/>
</dbReference>
<evidence type="ECO:0000256" key="5">
    <source>
        <dbReference type="ARBA" id="ARBA00023122"/>
    </source>
</evidence>
<evidence type="ECO:0000256" key="1">
    <source>
        <dbReference type="ARBA" id="ARBA00004141"/>
    </source>
</evidence>
<evidence type="ECO:0000313" key="8">
    <source>
        <dbReference type="Proteomes" id="UP000066624"/>
    </source>
</evidence>
<keyword evidence="3" id="KW-0677">Repeat</keyword>
<reference evidence="7 8" key="1">
    <citation type="submission" date="2015-07" db="EMBL/GenBank/DDBJ databases">
        <authorList>
            <person name="Noorani M."/>
        </authorList>
    </citation>
    <scope>NUCLEOTIDE SEQUENCE [LARGE SCALE GENOMIC DNA]</scope>
    <source>
        <strain evidence="7 8">KCTC 42284</strain>
    </source>
</reference>
<dbReference type="KEGG" id="wma:WM2015_1686"/>
<organism evidence="7 8">
    <name type="scientific">Wenzhouxiangella marina</name>
    <dbReference type="NCBI Taxonomy" id="1579979"/>
    <lineage>
        <taxon>Bacteria</taxon>
        <taxon>Pseudomonadati</taxon>
        <taxon>Pseudomonadota</taxon>
        <taxon>Gammaproteobacteria</taxon>
        <taxon>Chromatiales</taxon>
        <taxon>Wenzhouxiangellaceae</taxon>
        <taxon>Wenzhouxiangella</taxon>
    </lineage>
</organism>
<sequence length="369" mass="40653">MGILPAHPLDPDALAPMLLLLFYLLLAVGVSFLCSILEAALLSITPSHVALMREQGSSAGRKLHALKKDIDRPLAAILSLNTVAHTFGAAGVGAQSLAIFGQAWVAATSAVVTLLILVFSEIIPKTLGANYAKALAGFTAHSCSVLIVLTWPLVVLSQYLTRLLASKKHGPTISREEFRLLAQTGHKEGVFEEEESNIFLNLIRFSAIRVEDIMTPRVAVLRFQQDRTVADVVAEHDDLPFSRLPVYGESDEDIQGYVLKSQIMLEMARGRGELKLSELRRDVLFVPEFISLRNLFSQVLADQEHFAVVVDEYGGFAGVVTMEDVIETLLGLEIVDESDTTEDLRRAARQQWQKRARKLGLDWSDTPLP</sequence>
<dbReference type="SUPFAM" id="SSF54631">
    <property type="entry name" value="CBS-domain pair"/>
    <property type="match status" value="1"/>
</dbReference>
<keyword evidence="6" id="KW-0472">Membrane</keyword>
<name>A0A0K0XWR2_9GAMM</name>
<evidence type="ECO:0000256" key="2">
    <source>
        <dbReference type="ARBA" id="ARBA00022692"/>
    </source>
</evidence>
<accession>A0A0K0XWR2</accession>
<dbReference type="InterPro" id="IPR046342">
    <property type="entry name" value="CBS_dom_sf"/>
</dbReference>
<dbReference type="Pfam" id="PF00571">
    <property type="entry name" value="CBS"/>
    <property type="match status" value="1"/>
</dbReference>
<dbReference type="Gene3D" id="3.10.580.10">
    <property type="entry name" value="CBS-domain"/>
    <property type="match status" value="1"/>
</dbReference>
<dbReference type="InterPro" id="IPR002550">
    <property type="entry name" value="CNNM"/>
</dbReference>
<protein>
    <submittedName>
        <fullName evidence="7">CBS domain-containing protein</fullName>
    </submittedName>
</protein>
<dbReference type="PANTHER" id="PTHR22777">
    <property type="entry name" value="HEMOLYSIN-RELATED"/>
    <property type="match status" value="1"/>
</dbReference>
<proteinExistence type="predicted"/>